<proteinExistence type="predicted"/>
<sequence>MPWQAGSVDLTAVQREQERNLVIYQSKPPKDNLNFDELSLYGKPTNMDIHFFKPNMTSFVQPLDAGVIRCFKAHYCCAFCYWAIEQDEAREDDIYKIDQLEIMLLTQAAWNTVTPSMIANCWKHTFQFSEHRSNTSTTPVAHSPDPTRDAKAWNIFHAFASGELASMPQVEECLQTHLGDAYCYKDWKPAFDAVFAAKDDSGDSDMIAAVNQGLAGQKIDESDADSGGDGCSEDDEIEEIISVQEEMDIRDVTQGIIVPEGIEALLAETWPHIDVNKDSVIADSVYNLVIVFHKLSPSANQVQKFLYTTQEEGVVIFPKLDLEEDGTFYWLQGSYHDYATFLNPFVRSIGIGAIPV</sequence>
<evidence type="ECO:0000313" key="3">
    <source>
        <dbReference type="Proteomes" id="UP000218811"/>
    </source>
</evidence>
<evidence type="ECO:0000313" key="2">
    <source>
        <dbReference type="EMBL" id="PCH36168.1"/>
    </source>
</evidence>
<dbReference type="Proteomes" id="UP000218811">
    <property type="component" value="Unassembled WGS sequence"/>
</dbReference>
<organism evidence="2 3">
    <name type="scientific">Wolfiporia cocos (strain MD-104)</name>
    <name type="common">Brown rot fungus</name>
    <dbReference type="NCBI Taxonomy" id="742152"/>
    <lineage>
        <taxon>Eukaryota</taxon>
        <taxon>Fungi</taxon>
        <taxon>Dikarya</taxon>
        <taxon>Basidiomycota</taxon>
        <taxon>Agaricomycotina</taxon>
        <taxon>Agaricomycetes</taxon>
        <taxon>Polyporales</taxon>
        <taxon>Phaeolaceae</taxon>
        <taxon>Wolfiporia</taxon>
    </lineage>
</organism>
<feature type="domain" description="DDE-1" evidence="1">
    <location>
        <begin position="14"/>
        <end position="122"/>
    </location>
</feature>
<dbReference type="STRING" id="742152.A0A2H3JEQ7"/>
<dbReference type="InterPro" id="IPR004875">
    <property type="entry name" value="DDE_SF_endonuclease_dom"/>
</dbReference>
<accession>A0A2H3JEQ7</accession>
<dbReference type="EMBL" id="KB467865">
    <property type="protein sequence ID" value="PCH36168.1"/>
    <property type="molecule type" value="Genomic_DNA"/>
</dbReference>
<protein>
    <recommendedName>
        <fullName evidence="1">DDE-1 domain-containing protein</fullName>
    </recommendedName>
</protein>
<evidence type="ECO:0000259" key="1">
    <source>
        <dbReference type="Pfam" id="PF03184"/>
    </source>
</evidence>
<keyword evidence="3" id="KW-1185">Reference proteome</keyword>
<dbReference type="AlphaFoldDB" id="A0A2H3JEQ7"/>
<dbReference type="GO" id="GO:0003676">
    <property type="term" value="F:nucleic acid binding"/>
    <property type="evidence" value="ECO:0007669"/>
    <property type="project" value="InterPro"/>
</dbReference>
<reference evidence="2 3" key="1">
    <citation type="journal article" date="2012" name="Science">
        <title>The Paleozoic origin of enzymatic lignin decomposition reconstructed from 31 fungal genomes.</title>
        <authorList>
            <person name="Floudas D."/>
            <person name="Binder M."/>
            <person name="Riley R."/>
            <person name="Barry K."/>
            <person name="Blanchette R.A."/>
            <person name="Henrissat B."/>
            <person name="Martinez A.T."/>
            <person name="Otillar R."/>
            <person name="Spatafora J.W."/>
            <person name="Yadav J.S."/>
            <person name="Aerts A."/>
            <person name="Benoit I."/>
            <person name="Boyd A."/>
            <person name="Carlson A."/>
            <person name="Copeland A."/>
            <person name="Coutinho P.M."/>
            <person name="de Vries R.P."/>
            <person name="Ferreira P."/>
            <person name="Findley K."/>
            <person name="Foster B."/>
            <person name="Gaskell J."/>
            <person name="Glotzer D."/>
            <person name="Gorecki P."/>
            <person name="Heitman J."/>
            <person name="Hesse C."/>
            <person name="Hori C."/>
            <person name="Igarashi K."/>
            <person name="Jurgens J.A."/>
            <person name="Kallen N."/>
            <person name="Kersten P."/>
            <person name="Kohler A."/>
            <person name="Kuees U."/>
            <person name="Kumar T.K.A."/>
            <person name="Kuo A."/>
            <person name="LaButti K."/>
            <person name="Larrondo L.F."/>
            <person name="Lindquist E."/>
            <person name="Ling A."/>
            <person name="Lombard V."/>
            <person name="Lucas S."/>
            <person name="Lundell T."/>
            <person name="Martin R."/>
            <person name="McLaughlin D.J."/>
            <person name="Morgenstern I."/>
            <person name="Morin E."/>
            <person name="Murat C."/>
            <person name="Nagy L.G."/>
            <person name="Nolan M."/>
            <person name="Ohm R.A."/>
            <person name="Patyshakuliyeva A."/>
            <person name="Rokas A."/>
            <person name="Ruiz-Duenas F.J."/>
            <person name="Sabat G."/>
            <person name="Salamov A."/>
            <person name="Samejima M."/>
            <person name="Schmutz J."/>
            <person name="Slot J.C."/>
            <person name="St John F."/>
            <person name="Stenlid J."/>
            <person name="Sun H."/>
            <person name="Sun S."/>
            <person name="Syed K."/>
            <person name="Tsang A."/>
            <person name="Wiebenga A."/>
            <person name="Young D."/>
            <person name="Pisabarro A."/>
            <person name="Eastwood D.C."/>
            <person name="Martin F."/>
            <person name="Cullen D."/>
            <person name="Grigoriev I.V."/>
            <person name="Hibbett D.S."/>
        </authorList>
    </citation>
    <scope>NUCLEOTIDE SEQUENCE [LARGE SCALE GENOMIC DNA]</scope>
    <source>
        <strain evidence="2 3">MD-104</strain>
    </source>
</reference>
<dbReference type="OrthoDB" id="162969at2759"/>
<gene>
    <name evidence="2" type="ORF">WOLCODRAFT_20390</name>
</gene>
<dbReference type="Pfam" id="PF03184">
    <property type="entry name" value="DDE_1"/>
    <property type="match status" value="1"/>
</dbReference>
<name>A0A2H3JEQ7_WOLCO</name>